<dbReference type="Gene3D" id="3.90.1300.10">
    <property type="entry name" value="Amidase signature (AS) domain"/>
    <property type="match status" value="1"/>
</dbReference>
<dbReference type="InterPro" id="IPR023631">
    <property type="entry name" value="Amidase_dom"/>
</dbReference>
<evidence type="ECO:0000313" key="3">
    <source>
        <dbReference type="Proteomes" id="UP001597327"/>
    </source>
</evidence>
<dbReference type="InterPro" id="IPR000120">
    <property type="entry name" value="Amidase"/>
</dbReference>
<reference evidence="3" key="1">
    <citation type="journal article" date="2019" name="Int. J. Syst. Evol. Microbiol.">
        <title>The Global Catalogue of Microorganisms (GCM) 10K type strain sequencing project: providing services to taxonomists for standard genome sequencing and annotation.</title>
        <authorList>
            <consortium name="The Broad Institute Genomics Platform"/>
            <consortium name="The Broad Institute Genome Sequencing Center for Infectious Disease"/>
            <person name="Wu L."/>
            <person name="Ma J."/>
        </authorList>
    </citation>
    <scope>NUCLEOTIDE SEQUENCE [LARGE SCALE GENOMIC DNA]</scope>
    <source>
        <strain evidence="3">JCM 3369</strain>
    </source>
</reference>
<dbReference type="RefSeq" id="WP_244304417.1">
    <property type="nucleotide sequence ID" value="NZ_JBHUFA010000001.1"/>
</dbReference>
<dbReference type="Proteomes" id="UP001597327">
    <property type="component" value="Unassembled WGS sequence"/>
</dbReference>
<proteinExistence type="predicted"/>
<keyword evidence="2" id="KW-0378">Hydrolase</keyword>
<feature type="domain" description="Amidase" evidence="1">
    <location>
        <begin position="44"/>
        <end position="459"/>
    </location>
</feature>
<dbReference type="InterPro" id="IPR036928">
    <property type="entry name" value="AS_sf"/>
</dbReference>
<dbReference type="PANTHER" id="PTHR11895">
    <property type="entry name" value="TRANSAMIDASE"/>
    <property type="match status" value="1"/>
</dbReference>
<keyword evidence="3" id="KW-1185">Reference proteome</keyword>
<sequence length="478" mass="51011">MTLSGDVMERSPSARALEETVLDQSAGAVLAQFAAGDISPVDYMEALIARVEAREPKVCALWDFRPEAALEQARASEARWHAGTPCGPLDGMPVTLKELIATKGDPVPNGTAASDMTPASDDAPAAARLREDGAIFFAKTTCPDFGMLSSGLSTFHHLSRNPWDLLANPGGSSAGSGSAGAAGYGPLHVGTDIGGSVRLPAGWTGLFGFKASQGRVPAFPYYPGRCIGPMTRTVEDGILLMKSLSRPDWRDATSLPPMTESWDVAPMDLRGKRIGYMAEAGCGLGVDRDVAEAVAGAVRWFEAQGAEIVPLDGVLTRTMLDGLDDFWRARFWAQMETFSEERRAKVLPYILDWASAASSLSGARVAAGFDQMLAIRQATARIFTQVDLLLSPVNPIVSFPAEWPSPTNDPAKPFEHIAFTMPFNMGDQPACSINCGFSESGMPIGLQIVAPRFGDLDVLSAALAYEQARGPITNWPEL</sequence>
<gene>
    <name evidence="2" type="ORF">ACFSC7_01530</name>
</gene>
<dbReference type="NCBIfam" id="NF005450">
    <property type="entry name" value="PRK07042.1"/>
    <property type="match status" value="1"/>
</dbReference>
<dbReference type="SUPFAM" id="SSF75304">
    <property type="entry name" value="Amidase signature (AS) enzymes"/>
    <property type="match status" value="1"/>
</dbReference>
<dbReference type="GO" id="GO:0004040">
    <property type="term" value="F:amidase activity"/>
    <property type="evidence" value="ECO:0007669"/>
    <property type="project" value="UniProtKB-EC"/>
</dbReference>
<dbReference type="EC" id="3.5.1.4" evidence="2"/>
<dbReference type="EMBL" id="JBHUFA010000001">
    <property type="protein sequence ID" value="MFD1694178.1"/>
    <property type="molecule type" value="Genomic_DNA"/>
</dbReference>
<organism evidence="2 3">
    <name type="scientific">Roseibium aestuarii</name>
    <dbReference type="NCBI Taxonomy" id="2600299"/>
    <lineage>
        <taxon>Bacteria</taxon>
        <taxon>Pseudomonadati</taxon>
        <taxon>Pseudomonadota</taxon>
        <taxon>Alphaproteobacteria</taxon>
        <taxon>Hyphomicrobiales</taxon>
        <taxon>Stappiaceae</taxon>
        <taxon>Roseibium</taxon>
    </lineage>
</organism>
<name>A0ABW4JU25_9HYPH</name>
<accession>A0ABW4JU25</accession>
<dbReference type="PANTHER" id="PTHR11895:SF173">
    <property type="entry name" value="GLUTAMYL-TRNA AMIDOTRANSFERASE SUBUNIT A"/>
    <property type="match status" value="1"/>
</dbReference>
<dbReference type="Pfam" id="PF01425">
    <property type="entry name" value="Amidase"/>
    <property type="match status" value="1"/>
</dbReference>
<comment type="caution">
    <text evidence="2">The sequence shown here is derived from an EMBL/GenBank/DDBJ whole genome shotgun (WGS) entry which is preliminary data.</text>
</comment>
<evidence type="ECO:0000313" key="2">
    <source>
        <dbReference type="EMBL" id="MFD1694178.1"/>
    </source>
</evidence>
<protein>
    <submittedName>
        <fullName evidence="2">Amidase</fullName>
        <ecNumber evidence="2">3.5.1.4</ecNumber>
    </submittedName>
</protein>
<evidence type="ECO:0000259" key="1">
    <source>
        <dbReference type="Pfam" id="PF01425"/>
    </source>
</evidence>